<reference evidence="1 2" key="1">
    <citation type="journal article" date="2011" name="J. Bacteriol.">
        <title>Draft genome sequence of the thermoalkaliphilic Caldalkalibacillus thermarum strain TA2.A1.</title>
        <authorList>
            <person name="Kalamorz F."/>
            <person name="Keis S."/>
            <person name="McMillan D.G."/>
            <person name="Olsson K."/>
            <person name="Stanton J.A."/>
            <person name="Stockwell P."/>
            <person name="Black M.A."/>
            <person name="Klingeman D.M."/>
            <person name="Land M.L."/>
            <person name="Han C.S."/>
            <person name="Martin S.L."/>
            <person name="Becher S.A."/>
            <person name="Peddie C.J."/>
            <person name="Morgan H.W."/>
            <person name="Matthies D."/>
            <person name="Preiss L."/>
            <person name="Meier T."/>
            <person name="Brown S.D."/>
            <person name="Cook G.M."/>
        </authorList>
    </citation>
    <scope>NUCLEOTIDE SEQUENCE [LARGE SCALE GENOMIC DNA]</scope>
    <source>
        <strain evidence="1 2">TA2.A1</strain>
    </source>
</reference>
<proteinExistence type="predicted"/>
<accession>F5LB78</accession>
<comment type="caution">
    <text evidence="1">The sequence shown here is derived from an EMBL/GenBank/DDBJ whole genome shotgun (WGS) entry which is preliminary data.</text>
</comment>
<sequence>MSKNKRKGDERLNKKEIEQVISGLLMEIIEQHPPFQWVLTIEAFDHPYKVGKISYDYSGEVKPMTREEFEEIVSNLGEKEWYSSKLEELLSSIHINRWTATYISNYGRHWVNYMDLLLEKFNEWKYNNFQFYDEDGNEINEGLEIELDEILDDFIENSSHEIYAKKISKKWFDGTKRKISTF</sequence>
<name>F5LB78_CALTT</name>
<dbReference type="AlphaFoldDB" id="F5LB78"/>
<gene>
    <name evidence="1" type="ORF">CathTA2_0067</name>
</gene>
<dbReference type="Proteomes" id="UP000010716">
    <property type="component" value="Unassembled WGS sequence"/>
</dbReference>
<evidence type="ECO:0000313" key="1">
    <source>
        <dbReference type="EMBL" id="EGL81404.1"/>
    </source>
</evidence>
<evidence type="ECO:0000313" key="2">
    <source>
        <dbReference type="Proteomes" id="UP000010716"/>
    </source>
</evidence>
<dbReference type="EMBL" id="AFCE01000218">
    <property type="protein sequence ID" value="EGL81404.1"/>
    <property type="molecule type" value="Genomic_DNA"/>
</dbReference>
<dbReference type="eggNOG" id="ENOG5031FRM">
    <property type="taxonomic scope" value="Bacteria"/>
</dbReference>
<dbReference type="RefSeq" id="WP_007506594.1">
    <property type="nucleotide sequence ID" value="NZ_CP082237.1"/>
</dbReference>
<organism evidence="1 2">
    <name type="scientific">Caldalkalibacillus thermarum (strain TA2.A1)</name>
    <dbReference type="NCBI Taxonomy" id="986075"/>
    <lineage>
        <taxon>Bacteria</taxon>
        <taxon>Bacillati</taxon>
        <taxon>Bacillota</taxon>
        <taxon>Bacilli</taxon>
        <taxon>Bacillales</taxon>
        <taxon>Bacillaceae</taxon>
        <taxon>Caldalkalibacillus</taxon>
    </lineage>
</organism>
<protein>
    <submittedName>
        <fullName evidence="1">Uncharacterized protein</fullName>
    </submittedName>
</protein>